<dbReference type="OMA" id="LNYSHAH"/>
<organism evidence="3 4">
    <name type="scientific">Eimeria acervulina</name>
    <name type="common">Coccidian parasite</name>
    <dbReference type="NCBI Taxonomy" id="5801"/>
    <lineage>
        <taxon>Eukaryota</taxon>
        <taxon>Sar</taxon>
        <taxon>Alveolata</taxon>
        <taxon>Apicomplexa</taxon>
        <taxon>Conoidasida</taxon>
        <taxon>Coccidia</taxon>
        <taxon>Eucoccidiorida</taxon>
        <taxon>Eimeriorina</taxon>
        <taxon>Eimeriidae</taxon>
        <taxon>Eimeria</taxon>
    </lineage>
</organism>
<evidence type="ECO:0000313" key="4">
    <source>
        <dbReference type="Proteomes" id="UP000018050"/>
    </source>
</evidence>
<dbReference type="OrthoDB" id="346616at2759"/>
<name>U6GYR2_EIMAC</name>
<feature type="region of interest" description="Disordered" evidence="2">
    <location>
        <begin position="786"/>
        <end position="817"/>
    </location>
</feature>
<proteinExistence type="predicted"/>
<sequence>MAARLWLPPLAVPAYHCQRYPVSFKQRKNAIFKYHRLFIAVNTASEGLPVSCGVALTTGRLLATSRTVPDLTCGSQLAPYSQHFCAVFHIQRCIPTSDVPHELKKVPVLQGALHCSAPQHHAIDSSATEAPLSPLSPGGAFTSVDSHSAGMLPQESKGARTPQLSSGEENLNADKSSRITPKGNQPQAKQSEASQSSTGKKSKSSNFCFSADAPPYTPQSSAAKQAIKAANRLGTVTETFDLGFIRPINPLAGNQQQQTLQQRPPYSSIPAPLTISADSRVPRRADSIATHAETQLQSDTVRKVSIKSNANAATSTIPLKFCKFLVGEDVAGFLVGRKGVGIEEFQSRNGPGLKVSVSKRGELFPCLLERTATAVGVGDGVERALLEVSRVALDRAMHKEEERRIDNGKKICKPKGCFKLVVPESALVHIFTPDPEGRVPMLEVAHDGNASSPALCDAAKKHGVEILSSAEGGYLHNKIHHLGLKETVLQIIGTSETVPAAVVDLSLLYQGDPSLPSSLHLNYSHAHFVATPPPPPTPPPSPALSSSCGNRVPPHFAHPAGLLHLPSGQHHFGNSSSWSHTPQPTPMLDGLRASGSSQASMLCMPPTVGRSDSIPAAQVSQTECQLVLQKQGFKRPSSYSLPSSGNGCLGGWQNCKESAAPSIPSLAGERLKAELQQHLKAAIVAAAAADAAPAQHQPSSIQTNSNPPFWTQQQQSHNLREQQGQPQQQLTAPRDWPDLQLLSQLCIAQPQQISRANEQPRTLPQQHAEQGQFHQLDELPQPILQRQVQHAQQEHPNRPSTSLLDEMSGSRPSSTSCPLSLQQLQQHIQALHLQYKDGEQQKDNVTSVSSFISKAGQTDEQKQLLLTQQVQQQLQQHLQQELRRQQLQTLQQSQVYRPPQHLDIPPVQRWTPPQAASLHGEQHYPLTCSESGRGQSQQLQQFQSLRERALVNTETANGSKIQHLDPELVQQPQLDAPIEPLSPVPPPQWAQIPQHQLQEKMQHVAQPQSEMRMLLGSSQCSPSGASPGLSAQPPQRHSSALLLEAHDPINFAAVPQHPEEAASTLTQPALEGPVYPALHQLVQSEEEICDPLAVRKLLEDLLKIISLSTTDETPDSQCHEPKVGFGEAIPESFVAAETTPAAAIPGFDQPSQATKCRPFCHQGRASDY</sequence>
<evidence type="ECO:0000313" key="3">
    <source>
        <dbReference type="EMBL" id="CDI84368.1"/>
    </source>
</evidence>
<dbReference type="EMBL" id="HG673665">
    <property type="protein sequence ID" value="CDI84368.1"/>
    <property type="molecule type" value="Genomic_DNA"/>
</dbReference>
<dbReference type="AlphaFoldDB" id="U6GYR2"/>
<evidence type="ECO:0000256" key="2">
    <source>
        <dbReference type="SAM" id="MobiDB-lite"/>
    </source>
</evidence>
<dbReference type="InterPro" id="IPR036612">
    <property type="entry name" value="KH_dom_type_1_sf"/>
</dbReference>
<keyword evidence="4" id="KW-1185">Reference proteome</keyword>
<keyword evidence="1" id="KW-0694">RNA-binding</keyword>
<dbReference type="VEuPathDB" id="ToxoDB:EAH_00052070"/>
<feature type="region of interest" description="Disordered" evidence="2">
    <location>
        <begin position="124"/>
        <end position="212"/>
    </location>
</feature>
<feature type="region of interest" description="Disordered" evidence="2">
    <location>
        <begin position="694"/>
        <end position="731"/>
    </location>
</feature>
<accession>U6GYR2</accession>
<feature type="compositionally biased region" description="Pro residues" evidence="2">
    <location>
        <begin position="531"/>
        <end position="542"/>
    </location>
</feature>
<dbReference type="Proteomes" id="UP000018050">
    <property type="component" value="Unassembled WGS sequence"/>
</dbReference>
<protein>
    <recommendedName>
        <fullName evidence="5">KH domain-containing protein</fullName>
    </recommendedName>
</protein>
<dbReference type="RefSeq" id="XP_013246640.1">
    <property type="nucleotide sequence ID" value="XM_013391186.1"/>
</dbReference>
<dbReference type="GO" id="GO:0003723">
    <property type="term" value="F:RNA binding"/>
    <property type="evidence" value="ECO:0007669"/>
    <property type="project" value="UniProtKB-UniRule"/>
</dbReference>
<feature type="compositionally biased region" description="Polar residues" evidence="2">
    <location>
        <begin position="696"/>
        <end position="717"/>
    </location>
</feature>
<reference evidence="3" key="1">
    <citation type="submission" date="2013-10" db="EMBL/GenBank/DDBJ databases">
        <title>Genomic analysis of the causative agents of coccidiosis in chickens.</title>
        <authorList>
            <person name="Reid A.J."/>
            <person name="Blake D."/>
            <person name="Billington K."/>
            <person name="Browne H."/>
            <person name="Dunn M."/>
            <person name="Hung S."/>
            <person name="Kawahara F."/>
            <person name="Miranda-Saavedra D."/>
            <person name="Mourier T."/>
            <person name="Nagra H."/>
            <person name="Otto T.D."/>
            <person name="Rawlings N."/>
            <person name="Sanchez A."/>
            <person name="Sanders M."/>
            <person name="Subramaniam C."/>
            <person name="Tay Y."/>
            <person name="Dear P."/>
            <person name="Doerig C."/>
            <person name="Gruber A."/>
            <person name="Parkinson J."/>
            <person name="Shirley M."/>
            <person name="Wan K.L."/>
            <person name="Berriman M."/>
            <person name="Tomley F."/>
            <person name="Pain A."/>
        </authorList>
    </citation>
    <scope>NUCLEOTIDE SEQUENCE</scope>
    <source>
        <strain evidence="3">Houghton</strain>
    </source>
</reference>
<dbReference type="GeneID" id="25273277"/>
<dbReference type="PROSITE" id="PS50084">
    <property type="entry name" value="KH_TYPE_1"/>
    <property type="match status" value="1"/>
</dbReference>
<feature type="region of interest" description="Disordered" evidence="2">
    <location>
        <begin position="530"/>
        <end position="551"/>
    </location>
</feature>
<dbReference type="SUPFAM" id="SSF54791">
    <property type="entry name" value="Eukaryotic type KH-domain (KH-domain type I)"/>
    <property type="match status" value="1"/>
</dbReference>
<evidence type="ECO:0000256" key="1">
    <source>
        <dbReference type="PROSITE-ProRule" id="PRU00117"/>
    </source>
</evidence>
<reference evidence="3" key="2">
    <citation type="submission" date="2013-10" db="EMBL/GenBank/DDBJ databases">
        <authorList>
            <person name="Aslett M."/>
        </authorList>
    </citation>
    <scope>NUCLEOTIDE SEQUENCE</scope>
    <source>
        <strain evidence="3">Houghton</strain>
    </source>
</reference>
<feature type="compositionally biased region" description="Polar residues" evidence="2">
    <location>
        <begin position="178"/>
        <end position="193"/>
    </location>
</feature>
<gene>
    <name evidence="3" type="ORF">EAH_00052070</name>
</gene>
<evidence type="ECO:0008006" key="5">
    <source>
        <dbReference type="Google" id="ProtNLM"/>
    </source>
</evidence>